<dbReference type="EMBL" id="LCIT01000042">
    <property type="protein sequence ID" value="KKT60916.1"/>
    <property type="molecule type" value="Genomic_DNA"/>
</dbReference>
<dbReference type="Proteomes" id="UP000033945">
    <property type="component" value="Unassembled WGS sequence"/>
</dbReference>
<dbReference type="AlphaFoldDB" id="A0A0G1INC3"/>
<comment type="caution">
    <text evidence="1">The sequence shown here is derived from an EMBL/GenBank/DDBJ whole genome shotgun (WGS) entry which is preliminary data.</text>
</comment>
<name>A0A0G1INC3_9BACT</name>
<evidence type="ECO:0000313" key="1">
    <source>
        <dbReference type="EMBL" id="KKT60916.1"/>
    </source>
</evidence>
<accession>A0A0G1INC3</accession>
<sequence length="34" mass="3906">MSNECANKDANGYTKQRFMPLCQYATICKFVKDS</sequence>
<organism evidence="1 2">
    <name type="scientific">Candidatus Giovannonibacteria bacterium GW2011_GWA2_44_26</name>
    <dbReference type="NCBI Taxonomy" id="1618648"/>
    <lineage>
        <taxon>Bacteria</taxon>
        <taxon>Candidatus Giovannoniibacteriota</taxon>
    </lineage>
</organism>
<gene>
    <name evidence="1" type="ORF">UW55_C0042G0004</name>
</gene>
<reference evidence="1 2" key="1">
    <citation type="journal article" date="2015" name="Nature">
        <title>rRNA introns, odd ribosomes, and small enigmatic genomes across a large radiation of phyla.</title>
        <authorList>
            <person name="Brown C.T."/>
            <person name="Hug L.A."/>
            <person name="Thomas B.C."/>
            <person name="Sharon I."/>
            <person name="Castelle C.J."/>
            <person name="Singh A."/>
            <person name="Wilkins M.J."/>
            <person name="Williams K.H."/>
            <person name="Banfield J.F."/>
        </authorList>
    </citation>
    <scope>NUCLEOTIDE SEQUENCE [LARGE SCALE GENOMIC DNA]</scope>
</reference>
<evidence type="ECO:0000313" key="2">
    <source>
        <dbReference type="Proteomes" id="UP000033945"/>
    </source>
</evidence>
<protein>
    <submittedName>
        <fullName evidence="1">Uncharacterized protein</fullName>
    </submittedName>
</protein>
<proteinExistence type="predicted"/>